<gene>
    <name evidence="1" type="ORF">EPA86_07805</name>
</gene>
<dbReference type="Proteomes" id="UP000315303">
    <property type="component" value="Unassembled WGS sequence"/>
</dbReference>
<dbReference type="AlphaFoldDB" id="A0A502KXM1"/>
<accession>A0A502KXM1</accession>
<name>A0A502KXM1_9GAMM</name>
<dbReference type="OrthoDB" id="6228596at2"/>
<evidence type="ECO:0000313" key="2">
    <source>
        <dbReference type="Proteomes" id="UP000315303"/>
    </source>
</evidence>
<sequence>MNRVQLRNNKGNLIGWIETVHGGRKQIRDSRGTLLGWYDADSDKTTCAKTGRWIGMGEQLTALL</sequence>
<reference evidence="1 2" key="1">
    <citation type="submission" date="2019-01" db="EMBL/GenBank/DDBJ databases">
        <title>Litorilituus lipolytica sp. nov., isolated from intertidal sand of the Yellow Sea in China.</title>
        <authorList>
            <person name="Liu A."/>
        </authorList>
    </citation>
    <scope>NUCLEOTIDE SEQUENCE [LARGE SCALE GENOMIC DNA]</scope>
    <source>
        <strain evidence="1 2">RZ04</strain>
    </source>
</reference>
<protein>
    <submittedName>
        <fullName evidence="1">Uncharacterized protein</fullName>
    </submittedName>
</protein>
<comment type="caution">
    <text evidence="1">The sequence shown here is derived from an EMBL/GenBank/DDBJ whole genome shotgun (WGS) entry which is preliminary data.</text>
</comment>
<keyword evidence="2" id="KW-1185">Reference proteome</keyword>
<organism evidence="1 2">
    <name type="scientific">Litorilituus lipolyticus</name>
    <dbReference type="NCBI Taxonomy" id="2491017"/>
    <lineage>
        <taxon>Bacteria</taxon>
        <taxon>Pseudomonadati</taxon>
        <taxon>Pseudomonadota</taxon>
        <taxon>Gammaproteobacteria</taxon>
        <taxon>Alteromonadales</taxon>
        <taxon>Colwelliaceae</taxon>
        <taxon>Litorilituus</taxon>
    </lineage>
</organism>
<evidence type="ECO:0000313" key="1">
    <source>
        <dbReference type="EMBL" id="TPH15864.1"/>
    </source>
</evidence>
<dbReference type="RefSeq" id="WP_140602874.1">
    <property type="nucleotide sequence ID" value="NZ_SAWY01000018.1"/>
</dbReference>
<proteinExistence type="predicted"/>
<dbReference type="EMBL" id="SAWY01000018">
    <property type="protein sequence ID" value="TPH15864.1"/>
    <property type="molecule type" value="Genomic_DNA"/>
</dbReference>